<dbReference type="KEGG" id="cpc:Cpar_1459"/>
<name>B3QPK4_CHLP8</name>
<evidence type="ECO:0000259" key="8">
    <source>
        <dbReference type="Pfam" id="PF00535"/>
    </source>
</evidence>
<dbReference type="PANTHER" id="PTHR48090:SF1">
    <property type="entry name" value="PROPHAGE BACTOPRENOL GLUCOSYL TRANSFERASE HOMOLOG"/>
    <property type="match status" value="1"/>
</dbReference>
<keyword evidence="3 9" id="KW-0808">Transferase</keyword>
<evidence type="ECO:0000313" key="10">
    <source>
        <dbReference type="Proteomes" id="UP000008811"/>
    </source>
</evidence>
<dbReference type="OrthoDB" id="9807778at2"/>
<evidence type="ECO:0000313" key="9">
    <source>
        <dbReference type="EMBL" id="ACF11857.1"/>
    </source>
</evidence>
<evidence type="ECO:0000256" key="5">
    <source>
        <dbReference type="ARBA" id="ARBA00022989"/>
    </source>
</evidence>
<sequence>MNESGKKMISLVSPCFNEEENVEELYRQLTAVMAGMEGYDYEFILIDNASTDSTVQKIKRIAAQDKRVKLIVNSRNFGHIRSPYHAILQSSGDACIVMASDLQDPPDMIPELIKKWEEGAQIVAAVKKESKESKLMFGIRKLYYGLLKSVSDVNIIQNYTGFGLYDRKIIEILKNIPDPYPFFRGIIAEVGFRVERITYTQPRRARGITKNNFFTLYDIGILGIISNSKVPLRLATFSGFVLSFLSFLVGIGYLVGKLIFWDNFQAGIAPLLIGNFFFFGLMLFFIGILGEYVGAIYTQVLARPRVYESERINFDQTE</sequence>
<dbReference type="AlphaFoldDB" id="B3QPK4"/>
<dbReference type="Pfam" id="PF00535">
    <property type="entry name" value="Glycos_transf_2"/>
    <property type="match status" value="1"/>
</dbReference>
<dbReference type="GO" id="GO:0005886">
    <property type="term" value="C:plasma membrane"/>
    <property type="evidence" value="ECO:0007669"/>
    <property type="project" value="TreeGrafter"/>
</dbReference>
<feature type="transmembrane region" description="Helical" evidence="7">
    <location>
        <begin position="276"/>
        <end position="297"/>
    </location>
</feature>
<dbReference type="HOGENOM" id="CLU_033536_0_1_10"/>
<dbReference type="InterPro" id="IPR001173">
    <property type="entry name" value="Glyco_trans_2-like"/>
</dbReference>
<evidence type="ECO:0000256" key="1">
    <source>
        <dbReference type="ARBA" id="ARBA00004141"/>
    </source>
</evidence>
<dbReference type="eggNOG" id="COG0463">
    <property type="taxonomic scope" value="Bacteria"/>
</dbReference>
<dbReference type="STRING" id="517417.Cpar_1459"/>
<dbReference type="SUPFAM" id="SSF53448">
    <property type="entry name" value="Nucleotide-diphospho-sugar transferases"/>
    <property type="match status" value="1"/>
</dbReference>
<dbReference type="InterPro" id="IPR050256">
    <property type="entry name" value="Glycosyltransferase_2"/>
</dbReference>
<comment type="subcellular location">
    <subcellularLocation>
        <location evidence="1">Membrane</location>
        <topology evidence="1">Multi-pass membrane protein</topology>
    </subcellularLocation>
</comment>
<dbReference type="GO" id="GO:0016757">
    <property type="term" value="F:glycosyltransferase activity"/>
    <property type="evidence" value="ECO:0007669"/>
    <property type="project" value="UniProtKB-KW"/>
</dbReference>
<evidence type="ECO:0000256" key="7">
    <source>
        <dbReference type="SAM" id="Phobius"/>
    </source>
</evidence>
<reference evidence="9" key="1">
    <citation type="submission" date="2008-06" db="EMBL/GenBank/DDBJ databases">
        <title>Complete sequence of Chlorobaculum parvum NCIB 8327.</title>
        <authorList>
            <consortium name="US DOE Joint Genome Institute"/>
            <person name="Lucas S."/>
            <person name="Copeland A."/>
            <person name="Lapidus A."/>
            <person name="Glavina del Rio T."/>
            <person name="Dalin E."/>
            <person name="Tice H."/>
            <person name="Bruce D."/>
            <person name="Goodwin L."/>
            <person name="Pitluck S."/>
            <person name="Schmutz J."/>
            <person name="Larimer F."/>
            <person name="Land M."/>
            <person name="Hauser L."/>
            <person name="Kyrpides N."/>
            <person name="Mikhailova N."/>
            <person name="Zhao F."/>
            <person name="Li T."/>
            <person name="Liu Z."/>
            <person name="Overmann J."/>
            <person name="Bryant D.A."/>
            <person name="Richardson P."/>
        </authorList>
    </citation>
    <scope>NUCLEOTIDE SEQUENCE [LARGE SCALE GENOMIC DNA]</scope>
    <source>
        <strain evidence="9">NCIB 8327</strain>
    </source>
</reference>
<gene>
    <name evidence="9" type="ordered locus">Cpar_1459</name>
</gene>
<keyword evidence="4 7" id="KW-0812">Transmembrane</keyword>
<dbReference type="Gene3D" id="3.90.550.10">
    <property type="entry name" value="Spore Coat Polysaccharide Biosynthesis Protein SpsA, Chain A"/>
    <property type="match status" value="1"/>
</dbReference>
<evidence type="ECO:0000256" key="2">
    <source>
        <dbReference type="ARBA" id="ARBA00022676"/>
    </source>
</evidence>
<dbReference type="EMBL" id="CP001099">
    <property type="protein sequence ID" value="ACF11857.1"/>
    <property type="molecule type" value="Genomic_DNA"/>
</dbReference>
<proteinExistence type="predicted"/>
<protein>
    <submittedName>
        <fullName evidence="9">Glycosyl transferase family 2</fullName>
    </submittedName>
</protein>
<feature type="domain" description="Glycosyltransferase 2-like" evidence="8">
    <location>
        <begin position="10"/>
        <end position="170"/>
    </location>
</feature>
<feature type="transmembrane region" description="Helical" evidence="7">
    <location>
        <begin position="234"/>
        <end position="256"/>
    </location>
</feature>
<keyword evidence="6 7" id="KW-0472">Membrane</keyword>
<accession>B3QPK4</accession>
<dbReference type="Proteomes" id="UP000008811">
    <property type="component" value="Chromosome"/>
</dbReference>
<evidence type="ECO:0000256" key="6">
    <source>
        <dbReference type="ARBA" id="ARBA00023136"/>
    </source>
</evidence>
<dbReference type="InterPro" id="IPR029044">
    <property type="entry name" value="Nucleotide-diphossugar_trans"/>
</dbReference>
<evidence type="ECO:0000256" key="4">
    <source>
        <dbReference type="ARBA" id="ARBA00022692"/>
    </source>
</evidence>
<dbReference type="CAZy" id="GT2">
    <property type="family name" value="Glycosyltransferase Family 2"/>
</dbReference>
<keyword evidence="2" id="KW-0328">Glycosyltransferase</keyword>
<dbReference type="CDD" id="cd04187">
    <property type="entry name" value="DPM1_like_bac"/>
    <property type="match status" value="1"/>
</dbReference>
<evidence type="ECO:0000256" key="3">
    <source>
        <dbReference type="ARBA" id="ARBA00022679"/>
    </source>
</evidence>
<keyword evidence="10" id="KW-1185">Reference proteome</keyword>
<dbReference type="PANTHER" id="PTHR48090">
    <property type="entry name" value="UNDECAPRENYL-PHOSPHATE 4-DEOXY-4-FORMAMIDO-L-ARABINOSE TRANSFERASE-RELATED"/>
    <property type="match status" value="1"/>
</dbReference>
<organism evidence="9 10">
    <name type="scientific">Chlorobaculum parvum (strain DSM 263 / NCIMB 8327)</name>
    <name type="common">Chlorobium vibrioforme subsp. thiosulfatophilum</name>
    <dbReference type="NCBI Taxonomy" id="517417"/>
    <lineage>
        <taxon>Bacteria</taxon>
        <taxon>Pseudomonadati</taxon>
        <taxon>Chlorobiota</taxon>
        <taxon>Chlorobiia</taxon>
        <taxon>Chlorobiales</taxon>
        <taxon>Chlorobiaceae</taxon>
        <taxon>Chlorobaculum</taxon>
    </lineage>
</organism>
<keyword evidence="5 7" id="KW-1133">Transmembrane helix</keyword>
<dbReference type="RefSeq" id="WP_012502690.1">
    <property type="nucleotide sequence ID" value="NC_011027.1"/>
</dbReference>